<dbReference type="Proteomes" id="UP000744438">
    <property type="component" value="Unassembled WGS sequence"/>
</dbReference>
<proteinExistence type="inferred from homology"/>
<gene>
    <name evidence="3" type="primary">ybgC</name>
    <name evidence="3" type="ORF">ISQ63_02060</name>
</gene>
<dbReference type="Pfam" id="PF13279">
    <property type="entry name" value="4HBT_2"/>
    <property type="match status" value="1"/>
</dbReference>
<dbReference type="PANTHER" id="PTHR31793:SF37">
    <property type="entry name" value="ACYL-COA THIOESTER HYDROLASE YBGC"/>
    <property type="match status" value="1"/>
</dbReference>
<dbReference type="AlphaFoldDB" id="A0A937LC82"/>
<dbReference type="NCBIfam" id="TIGR02799">
    <property type="entry name" value="thio_ybgC"/>
    <property type="match status" value="1"/>
</dbReference>
<dbReference type="InterPro" id="IPR014166">
    <property type="entry name" value="Tol-Pal_acyl-CoA_thioesterase"/>
</dbReference>
<sequence length="135" mass="15749">MSDTIELRIYYEDTDAQGVVFYANYLKYFERARTEFLRKCGYLQNELLDKNIIFIVNKLDIHYKKPVLLDQLIKIESSLSELKKASFSFNQRVVINSQIMCEANVLCGCVDLETKKPIALPDELRKKMLDKKNAS</sequence>
<reference evidence="3" key="1">
    <citation type="submission" date="2020-10" db="EMBL/GenBank/DDBJ databases">
        <title>Microbiome of the Black Sea water column analyzed by genome centric metagenomics.</title>
        <authorList>
            <person name="Cabello-Yeves P.J."/>
            <person name="Callieri C."/>
            <person name="Picazo A."/>
            <person name="Mehrshad M."/>
            <person name="Haro-Moreno J.M."/>
            <person name="Roda-Garcia J."/>
            <person name="Dzembekova N."/>
            <person name="Slabakova V."/>
            <person name="Slabakova N."/>
            <person name="Moncheva S."/>
            <person name="Rodriguez-Valera F."/>
        </authorList>
    </citation>
    <scope>NUCLEOTIDE SEQUENCE</scope>
    <source>
        <strain evidence="3">BS307-5m-G49</strain>
    </source>
</reference>
<dbReference type="SUPFAM" id="SSF54637">
    <property type="entry name" value="Thioesterase/thiol ester dehydrase-isomerase"/>
    <property type="match status" value="1"/>
</dbReference>
<dbReference type="PANTHER" id="PTHR31793">
    <property type="entry name" value="4-HYDROXYBENZOYL-COA THIOESTERASE FAMILY MEMBER"/>
    <property type="match status" value="1"/>
</dbReference>
<comment type="similarity">
    <text evidence="1">Belongs to the 4-hydroxybenzoyl-CoA thioesterase family.</text>
</comment>
<comment type="caution">
    <text evidence="3">The sequence shown here is derived from an EMBL/GenBank/DDBJ whole genome shotgun (WGS) entry which is preliminary data.</text>
</comment>
<dbReference type="Gene3D" id="3.10.129.10">
    <property type="entry name" value="Hotdog Thioesterase"/>
    <property type="match status" value="1"/>
</dbReference>
<name>A0A937LC82_9GAMM</name>
<dbReference type="PIRSF" id="PIRSF003230">
    <property type="entry name" value="YbgC"/>
    <property type="match status" value="1"/>
</dbReference>
<dbReference type="CDD" id="cd00586">
    <property type="entry name" value="4HBT"/>
    <property type="match status" value="1"/>
</dbReference>
<dbReference type="InterPro" id="IPR050563">
    <property type="entry name" value="4-hydroxybenzoyl-CoA_TE"/>
</dbReference>
<dbReference type="InterPro" id="IPR006684">
    <property type="entry name" value="YbgC/YbaW"/>
</dbReference>
<dbReference type="GO" id="GO:0047617">
    <property type="term" value="F:fatty acyl-CoA hydrolase activity"/>
    <property type="evidence" value="ECO:0007669"/>
    <property type="project" value="TreeGrafter"/>
</dbReference>
<evidence type="ECO:0000256" key="2">
    <source>
        <dbReference type="ARBA" id="ARBA00022801"/>
    </source>
</evidence>
<accession>A0A937LC82</accession>
<protein>
    <submittedName>
        <fullName evidence="3">Tol-pal system-associated acyl-CoA thioesterase</fullName>
    </submittedName>
</protein>
<dbReference type="InterPro" id="IPR029069">
    <property type="entry name" value="HotDog_dom_sf"/>
</dbReference>
<evidence type="ECO:0000313" key="3">
    <source>
        <dbReference type="EMBL" id="MBL6811651.1"/>
    </source>
</evidence>
<evidence type="ECO:0000256" key="1">
    <source>
        <dbReference type="ARBA" id="ARBA00005953"/>
    </source>
</evidence>
<organism evidence="3 4">
    <name type="scientific">SAR86 cluster bacterium</name>
    <dbReference type="NCBI Taxonomy" id="2030880"/>
    <lineage>
        <taxon>Bacteria</taxon>
        <taxon>Pseudomonadati</taxon>
        <taxon>Pseudomonadota</taxon>
        <taxon>Gammaproteobacteria</taxon>
        <taxon>SAR86 cluster</taxon>
    </lineage>
</organism>
<dbReference type="NCBIfam" id="TIGR00051">
    <property type="entry name" value="YbgC/FadM family acyl-CoA thioesterase"/>
    <property type="match status" value="1"/>
</dbReference>
<dbReference type="FunFam" id="3.10.129.10:FF:000004">
    <property type="entry name" value="Tol-pal system-associated acyl-CoA thioesterase"/>
    <property type="match status" value="1"/>
</dbReference>
<evidence type="ECO:0000313" key="4">
    <source>
        <dbReference type="Proteomes" id="UP000744438"/>
    </source>
</evidence>
<keyword evidence="2" id="KW-0378">Hydrolase</keyword>
<dbReference type="EMBL" id="JADHQC010000007">
    <property type="protein sequence ID" value="MBL6811651.1"/>
    <property type="molecule type" value="Genomic_DNA"/>
</dbReference>